<dbReference type="InterPro" id="IPR023485">
    <property type="entry name" value="Ptyr_pPase"/>
</dbReference>
<dbReference type="PANTHER" id="PTHR43428">
    <property type="entry name" value="ARSENATE REDUCTASE"/>
    <property type="match status" value="1"/>
</dbReference>
<evidence type="ECO:0000313" key="4">
    <source>
        <dbReference type="Proteomes" id="UP000184612"/>
    </source>
</evidence>
<dbReference type="PANTHER" id="PTHR43428:SF1">
    <property type="entry name" value="ARSENATE REDUCTASE"/>
    <property type="match status" value="1"/>
</dbReference>
<feature type="domain" description="Phosphotyrosine protein phosphatase I" evidence="2">
    <location>
        <begin position="5"/>
        <end position="130"/>
    </location>
</feature>
<proteinExistence type="predicted"/>
<reference evidence="3 4" key="1">
    <citation type="submission" date="2016-12" db="EMBL/GenBank/DDBJ databases">
        <authorList>
            <person name="Song W.-J."/>
            <person name="Kurnit D.M."/>
        </authorList>
    </citation>
    <scope>NUCLEOTIDE SEQUENCE [LARGE SCALE GENOMIC DNA]</scope>
    <source>
        <strain evidence="3 4">DSM 12503</strain>
    </source>
</reference>
<evidence type="ECO:0000313" key="3">
    <source>
        <dbReference type="EMBL" id="SHO54145.1"/>
    </source>
</evidence>
<organism evidence="3 4">
    <name type="scientific">Anaerocolumna xylanovorans DSM 12503</name>
    <dbReference type="NCBI Taxonomy" id="1121345"/>
    <lineage>
        <taxon>Bacteria</taxon>
        <taxon>Bacillati</taxon>
        <taxon>Bacillota</taxon>
        <taxon>Clostridia</taxon>
        <taxon>Lachnospirales</taxon>
        <taxon>Lachnospiraceae</taxon>
        <taxon>Anaerocolumna</taxon>
    </lineage>
</organism>
<gene>
    <name evidence="3" type="ORF">SAMN02745217_04600</name>
</gene>
<dbReference type="Pfam" id="PF01451">
    <property type="entry name" value="LMWPc"/>
    <property type="match status" value="1"/>
</dbReference>
<dbReference type="SUPFAM" id="SSF52788">
    <property type="entry name" value="Phosphotyrosine protein phosphatases I"/>
    <property type="match status" value="1"/>
</dbReference>
<evidence type="ECO:0000259" key="2">
    <source>
        <dbReference type="SMART" id="SM00226"/>
    </source>
</evidence>
<dbReference type="OrthoDB" id="9784339at2"/>
<dbReference type="SMART" id="SM00226">
    <property type="entry name" value="LMWPc"/>
    <property type="match status" value="1"/>
</dbReference>
<dbReference type="GO" id="GO:0046685">
    <property type="term" value="P:response to arsenic-containing substance"/>
    <property type="evidence" value="ECO:0007669"/>
    <property type="project" value="UniProtKB-KW"/>
</dbReference>
<accession>A0A1M7YNF0</accession>
<dbReference type="RefSeq" id="WP_139243494.1">
    <property type="nucleotide sequence ID" value="NZ_FRFD01000018.1"/>
</dbReference>
<dbReference type="AlphaFoldDB" id="A0A1M7YNF0"/>
<keyword evidence="4" id="KW-1185">Reference proteome</keyword>
<dbReference type="CDD" id="cd16345">
    <property type="entry name" value="LMWP_ArsC"/>
    <property type="match status" value="1"/>
</dbReference>
<keyword evidence="1" id="KW-0059">Arsenical resistance</keyword>
<protein>
    <submittedName>
        <fullName evidence="3">Arsenate reductase</fullName>
    </submittedName>
</protein>
<dbReference type="InterPro" id="IPR036196">
    <property type="entry name" value="Ptyr_pPase_sf"/>
</dbReference>
<sequence length="135" mass="15108">MNIKPKVAFICTHNSCRSQMAEAISKVFAVDAFEAFSAGTEIKKMINPDAIDVIKKLYGVDMAQSQRPKLLSEIPPVDIVVTMGCGVQCPYLPCKHREDWGLEDPTDKAEEDFIQTAKVIEGKIKDLERRIPNLK</sequence>
<dbReference type="Proteomes" id="UP000184612">
    <property type="component" value="Unassembled WGS sequence"/>
</dbReference>
<evidence type="ECO:0000256" key="1">
    <source>
        <dbReference type="ARBA" id="ARBA00022849"/>
    </source>
</evidence>
<name>A0A1M7YNF0_9FIRM</name>
<dbReference type="Gene3D" id="3.40.50.2300">
    <property type="match status" value="1"/>
</dbReference>
<dbReference type="EMBL" id="FRFD01000018">
    <property type="protein sequence ID" value="SHO54145.1"/>
    <property type="molecule type" value="Genomic_DNA"/>
</dbReference>
<dbReference type="STRING" id="1121345.SAMN02745217_04600"/>